<dbReference type="Proteomes" id="UP000019140">
    <property type="component" value="Unassembled WGS sequence"/>
</dbReference>
<evidence type="ECO:0000313" key="4">
    <source>
        <dbReference type="Proteomes" id="UP000019140"/>
    </source>
</evidence>
<dbReference type="InterPro" id="IPR036390">
    <property type="entry name" value="WH_DNA-bd_sf"/>
</dbReference>
<accession>W4MDU9</accession>
<dbReference type="InterPro" id="IPR000086">
    <property type="entry name" value="NUDIX_hydrolase_dom"/>
</dbReference>
<dbReference type="CDD" id="cd18873">
    <property type="entry name" value="NUDIX_NadM_like"/>
    <property type="match status" value="1"/>
</dbReference>
<proteinExistence type="predicted"/>
<dbReference type="PROSITE" id="PS51462">
    <property type="entry name" value="NUDIX"/>
    <property type="match status" value="1"/>
</dbReference>
<name>W4MDU9_9BACT</name>
<gene>
    <name evidence="3" type="ORF">ETSY2_09140</name>
</gene>
<sequence>MNHQNDLYDYPRPAVAVDCVVFGVELDERELKVLLIQRDNPPFQGQWALPGGYVRLDESLDDAARRELAEETNLTDIYLEQLYTFGAVDRDPRGRIITVAYYALVKLGDYLPQGYTDARDAAWFSVDEAIRLAFDHDCILAVARERLRNKVGYEPIGFELLPPKFTLTELQNVYETILERALDKRNFRKKILSFNILDALDEIQKDVMHRAARLYRFNSEKYETQKQNGMNFQL</sequence>
<dbReference type="PATRIC" id="fig|1429439.4.peg.1567"/>
<dbReference type="EMBL" id="AZHX01000370">
    <property type="protein sequence ID" value="ETX07787.1"/>
    <property type="molecule type" value="Genomic_DNA"/>
</dbReference>
<dbReference type="InterPro" id="IPR020084">
    <property type="entry name" value="NUDIX_hydrolase_CS"/>
</dbReference>
<dbReference type="GO" id="GO:0016787">
    <property type="term" value="F:hydrolase activity"/>
    <property type="evidence" value="ECO:0007669"/>
    <property type="project" value="UniProtKB-KW"/>
</dbReference>
<feature type="domain" description="Nudix hydrolase" evidence="2">
    <location>
        <begin position="10"/>
        <end position="146"/>
    </location>
</feature>
<dbReference type="InterPro" id="IPR036388">
    <property type="entry name" value="WH-like_DNA-bd_sf"/>
</dbReference>
<dbReference type="Gene3D" id="3.90.79.10">
    <property type="entry name" value="Nucleoside Triphosphate Pyrophosphohydrolase"/>
    <property type="match status" value="1"/>
</dbReference>
<evidence type="ECO:0000256" key="1">
    <source>
        <dbReference type="ARBA" id="ARBA00022801"/>
    </source>
</evidence>
<dbReference type="Pfam" id="PF00293">
    <property type="entry name" value="NUDIX"/>
    <property type="match status" value="1"/>
</dbReference>
<dbReference type="HOGENOM" id="CLU_037162_3_1_7"/>
<organism evidence="3 4">
    <name type="scientific">Candidatus Entotheonella gemina</name>
    <dbReference type="NCBI Taxonomy" id="1429439"/>
    <lineage>
        <taxon>Bacteria</taxon>
        <taxon>Pseudomonadati</taxon>
        <taxon>Nitrospinota/Tectimicrobiota group</taxon>
        <taxon>Candidatus Tectimicrobiota</taxon>
        <taxon>Candidatus Entotheonellia</taxon>
        <taxon>Candidatus Entotheonellales</taxon>
        <taxon>Candidatus Entotheonellaceae</taxon>
        <taxon>Candidatus Entotheonella</taxon>
    </lineage>
</organism>
<dbReference type="Pfam" id="PF21906">
    <property type="entry name" value="WHD_NrtR"/>
    <property type="match status" value="1"/>
</dbReference>
<dbReference type="AlphaFoldDB" id="W4MDU9"/>
<dbReference type="InterPro" id="IPR015797">
    <property type="entry name" value="NUDIX_hydrolase-like_dom_sf"/>
</dbReference>
<dbReference type="PANTHER" id="PTHR43736:SF4">
    <property type="entry name" value="SLR1690 PROTEIN"/>
    <property type="match status" value="1"/>
</dbReference>
<evidence type="ECO:0000313" key="3">
    <source>
        <dbReference type="EMBL" id="ETX07787.1"/>
    </source>
</evidence>
<dbReference type="Gene3D" id="1.10.10.10">
    <property type="entry name" value="Winged helix-like DNA-binding domain superfamily/Winged helix DNA-binding domain"/>
    <property type="match status" value="1"/>
</dbReference>
<dbReference type="PANTHER" id="PTHR43736">
    <property type="entry name" value="ADP-RIBOSE PYROPHOSPHATASE"/>
    <property type="match status" value="1"/>
</dbReference>
<dbReference type="SUPFAM" id="SSF55811">
    <property type="entry name" value="Nudix"/>
    <property type="match status" value="1"/>
</dbReference>
<evidence type="ECO:0000259" key="2">
    <source>
        <dbReference type="PROSITE" id="PS51462"/>
    </source>
</evidence>
<dbReference type="PROSITE" id="PS00893">
    <property type="entry name" value="NUDIX_BOX"/>
    <property type="match status" value="1"/>
</dbReference>
<keyword evidence="1 3" id="KW-0378">Hydrolase</keyword>
<protein>
    <submittedName>
        <fullName evidence="3">NUDIX hydrolase</fullName>
    </submittedName>
</protein>
<dbReference type="SUPFAM" id="SSF46785">
    <property type="entry name" value="Winged helix' DNA-binding domain"/>
    <property type="match status" value="1"/>
</dbReference>
<comment type="caution">
    <text evidence="3">The sequence shown here is derived from an EMBL/GenBank/DDBJ whole genome shotgun (WGS) entry which is preliminary data.</text>
</comment>
<keyword evidence="4" id="KW-1185">Reference proteome</keyword>
<dbReference type="InterPro" id="IPR054105">
    <property type="entry name" value="WHD_NrtR"/>
</dbReference>
<reference evidence="3 4" key="1">
    <citation type="journal article" date="2014" name="Nature">
        <title>An environmental bacterial taxon with a large and distinct metabolic repertoire.</title>
        <authorList>
            <person name="Wilson M.C."/>
            <person name="Mori T."/>
            <person name="Ruckert C."/>
            <person name="Uria A.R."/>
            <person name="Helf M.J."/>
            <person name="Takada K."/>
            <person name="Gernert C."/>
            <person name="Steffens U.A."/>
            <person name="Heycke N."/>
            <person name="Schmitt S."/>
            <person name="Rinke C."/>
            <person name="Helfrich E.J."/>
            <person name="Brachmann A.O."/>
            <person name="Gurgui C."/>
            <person name="Wakimoto T."/>
            <person name="Kracht M."/>
            <person name="Crusemann M."/>
            <person name="Hentschel U."/>
            <person name="Abe I."/>
            <person name="Matsunaga S."/>
            <person name="Kalinowski J."/>
            <person name="Takeyama H."/>
            <person name="Piel J."/>
        </authorList>
    </citation>
    <scope>NUCLEOTIDE SEQUENCE [LARGE SCALE GENOMIC DNA]</scope>
    <source>
        <strain evidence="4">TSY2</strain>
    </source>
</reference>